<dbReference type="EMBL" id="CP091521">
    <property type="protein sequence ID" value="UOP04804.1"/>
    <property type="molecule type" value="Genomic_DNA"/>
</dbReference>
<dbReference type="AlphaFoldDB" id="A0A8T9MUL0"/>
<proteinExistence type="predicted"/>
<evidence type="ECO:0000313" key="1">
    <source>
        <dbReference type="EMBL" id="UOP04804.1"/>
    </source>
</evidence>
<accession>A0A8T9MUL0</accession>
<dbReference type="RefSeq" id="WP_027010052.1">
    <property type="nucleotide sequence ID" value="NZ_CP091521.1"/>
</dbReference>
<protein>
    <submittedName>
        <fullName evidence="1">Uncharacterized protein</fullName>
    </submittedName>
</protein>
<keyword evidence="2" id="KW-1185">Reference proteome</keyword>
<sequence length="235" mass="27161">MKKVWSASIGLLRINVYSIGASYDDLFDYRTYRLNEIAISQNPNHPENLILKQKNQDDWGKLCRTAAVPHFEKSHILPSSLWVEKTNCPEDGEYLFSAYGTKVLNQKCGEIFKQFNLGKSDLSPIHIYDVETGELWKEETFYILKVSEQRRYMLNPQSHSKLKFIRYPSGKEIYSPTYGIRDNEVELSLSAQDCDVDLWHDPLLLNSYFMSEPLQAALLEADMANKFGFALCKLI</sequence>
<dbReference type="KEGG" id="ckh:LVJ77_11780"/>
<organism evidence="1 2">
    <name type="scientific">Conchiformibius kuhniae</name>
    <dbReference type="NCBI Taxonomy" id="211502"/>
    <lineage>
        <taxon>Bacteria</taxon>
        <taxon>Pseudomonadati</taxon>
        <taxon>Pseudomonadota</taxon>
        <taxon>Betaproteobacteria</taxon>
        <taxon>Neisseriales</taxon>
        <taxon>Neisseriaceae</taxon>
        <taxon>Conchiformibius</taxon>
    </lineage>
</organism>
<reference evidence="1" key="2">
    <citation type="submission" date="2024-09" db="EMBL/GenBank/DDBJ databases">
        <authorList>
            <person name="Veyrier F.J."/>
        </authorList>
    </citation>
    <scope>NUCLEOTIDE SEQUENCE</scope>
    <source>
        <strain evidence="1">17694</strain>
    </source>
</reference>
<dbReference type="Proteomes" id="UP000831534">
    <property type="component" value="Chromosome"/>
</dbReference>
<reference evidence="1" key="1">
    <citation type="journal article" date="2022" name="Res Sq">
        <title>Evolution of multicellular longitudinally dividing oral cavity symbionts (Neisseriaceae).</title>
        <authorList>
            <person name="Nyongesa S."/>
            <person name="Weber P."/>
            <person name="Bernet E."/>
            <person name="Pullido F."/>
            <person name="Nieckarz M."/>
            <person name="Delaby M."/>
            <person name="Nieves C."/>
            <person name="Viehboeck T."/>
            <person name="Krause N."/>
            <person name="Rivera-Millot A."/>
            <person name="Nakamura A."/>
            <person name="Vischer N."/>
            <person name="VanNieuwenhze M."/>
            <person name="Brun Y."/>
            <person name="Cava F."/>
            <person name="Bulgheresi S."/>
            <person name="Veyrier F."/>
        </authorList>
    </citation>
    <scope>NUCLEOTIDE SEQUENCE</scope>
    <source>
        <strain evidence="1">17694</strain>
    </source>
</reference>
<name>A0A8T9MUL0_9NEIS</name>
<evidence type="ECO:0000313" key="2">
    <source>
        <dbReference type="Proteomes" id="UP000831534"/>
    </source>
</evidence>
<gene>
    <name evidence="1" type="ORF">LVJ77_11780</name>
</gene>